<comment type="caution">
    <text evidence="2">The sequence shown here is derived from an EMBL/GenBank/DDBJ whole genome shotgun (WGS) entry which is preliminary data.</text>
</comment>
<evidence type="ECO:0000256" key="1">
    <source>
        <dbReference type="SAM" id="MobiDB-lite"/>
    </source>
</evidence>
<dbReference type="Proteomes" id="UP001385951">
    <property type="component" value="Unassembled WGS sequence"/>
</dbReference>
<feature type="region of interest" description="Disordered" evidence="1">
    <location>
        <begin position="13"/>
        <end position="32"/>
    </location>
</feature>
<dbReference type="AlphaFoldDB" id="A0AAW0FWC0"/>
<organism evidence="2 3">
    <name type="scientific">Cerrena zonata</name>
    <dbReference type="NCBI Taxonomy" id="2478898"/>
    <lineage>
        <taxon>Eukaryota</taxon>
        <taxon>Fungi</taxon>
        <taxon>Dikarya</taxon>
        <taxon>Basidiomycota</taxon>
        <taxon>Agaricomycotina</taxon>
        <taxon>Agaricomycetes</taxon>
        <taxon>Polyporales</taxon>
        <taxon>Cerrenaceae</taxon>
        <taxon>Cerrena</taxon>
    </lineage>
</organism>
<accession>A0AAW0FWC0</accession>
<name>A0AAW0FWC0_9APHY</name>
<reference evidence="2 3" key="1">
    <citation type="submission" date="2022-09" db="EMBL/GenBank/DDBJ databases">
        <authorList>
            <person name="Palmer J.M."/>
        </authorList>
    </citation>
    <scope>NUCLEOTIDE SEQUENCE [LARGE SCALE GENOMIC DNA]</scope>
    <source>
        <strain evidence="2 3">DSM 7382</strain>
    </source>
</reference>
<keyword evidence="3" id="KW-1185">Reference proteome</keyword>
<protein>
    <submittedName>
        <fullName evidence="2">Uncharacterized protein</fullName>
    </submittedName>
</protein>
<dbReference type="EMBL" id="JASBNA010000044">
    <property type="protein sequence ID" value="KAK7680995.1"/>
    <property type="molecule type" value="Genomic_DNA"/>
</dbReference>
<sequence length="490" mass="56192">MLYNLTSIINEDIPQETHSNENDEPDTWLKGSDKLPTPVFTGELGDEAFKDLELFHKYYESKFEGNLGARSRNTAAETFPGAGASKAECSRQFLLYYGESLKRLFDSANIDFSIRKTTDSTESPCLLFSETNKKGLVFVDISDLEFSVYTKFINLETTRGIVSNGGTTLFLEIDETKLDELLQVGCYSNPEDFVVPFRYKVIRLDEDFTTMGGLIAWIYRAISKSETSRLEEKKVVDKFNKLVQLKPPHFSEITKYIEDKCKQIPGTDAKIAATHIIGEGETMKMFDYVQDQSFKMEVGKLCTVFPFFKKILKPLNRNEPVVMTMYSPDFLAREAGHAETPFEFHKSCIDRCLREAVCYSRIEKYNSNKTTAKKIHTKKLYYYGSFTLDLKFRKIFAYYTLTSHVGGGQKLFFGETVINGCRQMKNLAKLGIQLKIHGQSFAIVNGIPVFLDITSVNDRILEYDCSEDMKIFMKNFNLLEKDMEDFKKEI</sequence>
<gene>
    <name evidence="2" type="ORF">QCA50_015831</name>
</gene>
<proteinExistence type="predicted"/>
<evidence type="ECO:0000313" key="2">
    <source>
        <dbReference type="EMBL" id="KAK7680995.1"/>
    </source>
</evidence>
<evidence type="ECO:0000313" key="3">
    <source>
        <dbReference type="Proteomes" id="UP001385951"/>
    </source>
</evidence>